<proteinExistence type="predicted"/>
<keyword evidence="4" id="KW-1185">Reference proteome</keyword>
<evidence type="ECO:0000259" key="2">
    <source>
        <dbReference type="Pfam" id="PF07883"/>
    </source>
</evidence>
<dbReference type="InterPro" id="IPR011051">
    <property type="entry name" value="RmlC_Cupin_sf"/>
</dbReference>
<protein>
    <recommendedName>
        <fullName evidence="2">Cupin type-2 domain-containing protein</fullName>
    </recommendedName>
</protein>
<gene>
    <name evidence="3" type="ORF">GCM10009765_71340</name>
</gene>
<keyword evidence="1" id="KW-0479">Metal-binding</keyword>
<comment type="caution">
    <text evidence="3">The sequence shown here is derived from an EMBL/GenBank/DDBJ whole genome shotgun (WGS) entry which is preliminary data.</text>
</comment>
<feature type="domain" description="Cupin type-2" evidence="2">
    <location>
        <begin position="161"/>
        <end position="224"/>
    </location>
</feature>
<evidence type="ECO:0000313" key="4">
    <source>
        <dbReference type="Proteomes" id="UP001500618"/>
    </source>
</evidence>
<evidence type="ECO:0000313" key="3">
    <source>
        <dbReference type="EMBL" id="GAA1711901.1"/>
    </source>
</evidence>
<dbReference type="SUPFAM" id="SSF51182">
    <property type="entry name" value="RmlC-like cupins"/>
    <property type="match status" value="2"/>
</dbReference>
<dbReference type="InterPro" id="IPR014710">
    <property type="entry name" value="RmlC-like_jellyroll"/>
</dbReference>
<dbReference type="RefSeq" id="WP_344314546.1">
    <property type="nucleotide sequence ID" value="NZ_BAAANY010000037.1"/>
</dbReference>
<dbReference type="InterPro" id="IPR051610">
    <property type="entry name" value="GPI/OXD"/>
</dbReference>
<dbReference type="CDD" id="cd02208">
    <property type="entry name" value="cupin_RmlC-like"/>
    <property type="match status" value="1"/>
</dbReference>
<organism evidence="3 4">
    <name type="scientific">Fodinicola feengrottensis</name>
    <dbReference type="NCBI Taxonomy" id="435914"/>
    <lineage>
        <taxon>Bacteria</taxon>
        <taxon>Bacillati</taxon>
        <taxon>Actinomycetota</taxon>
        <taxon>Actinomycetes</taxon>
        <taxon>Mycobacteriales</taxon>
        <taxon>Fodinicola</taxon>
    </lineage>
</organism>
<name>A0ABN2IU65_9ACTN</name>
<dbReference type="PANTHER" id="PTHR35848:SF6">
    <property type="entry name" value="CUPIN TYPE-2 DOMAIN-CONTAINING PROTEIN"/>
    <property type="match status" value="1"/>
</dbReference>
<dbReference type="EMBL" id="BAAANY010000037">
    <property type="protein sequence ID" value="GAA1711901.1"/>
    <property type="molecule type" value="Genomic_DNA"/>
</dbReference>
<dbReference type="Gene3D" id="2.60.120.10">
    <property type="entry name" value="Jelly Rolls"/>
    <property type="match status" value="2"/>
</dbReference>
<sequence length="257" mass="27104">MGSRFVVYAPDIAPRQEPGSPVRVRPVLTESFGCTYLTETVLSIDAGTTSSYESGDHEELLFVLAGSGHLVVGDGPAQEFGPESGIYIGRGETYQLQITEAAEIVSVRVADPAGDDVPAGDRRTVSPLDAQEVGKATAGREYRVLANPSTGFRSGTHFVGDVPTGELAPLHYHLYNEVIYVLKGTGILHIDGEHNPIYPGACIHLPARTLHQVENTGDVPMLEVAVFVPAGSPAAAYLPDGTSAYPAVPDDPQGGVL</sequence>
<dbReference type="Proteomes" id="UP001500618">
    <property type="component" value="Unassembled WGS sequence"/>
</dbReference>
<evidence type="ECO:0000256" key="1">
    <source>
        <dbReference type="ARBA" id="ARBA00022723"/>
    </source>
</evidence>
<dbReference type="PANTHER" id="PTHR35848">
    <property type="entry name" value="OXALATE-BINDING PROTEIN"/>
    <property type="match status" value="1"/>
</dbReference>
<dbReference type="InterPro" id="IPR013096">
    <property type="entry name" value="Cupin_2"/>
</dbReference>
<reference evidence="4" key="1">
    <citation type="journal article" date="2019" name="Int. J. Syst. Evol. Microbiol.">
        <title>The Global Catalogue of Microorganisms (GCM) 10K type strain sequencing project: providing services to taxonomists for standard genome sequencing and annotation.</title>
        <authorList>
            <consortium name="The Broad Institute Genomics Platform"/>
            <consortium name="The Broad Institute Genome Sequencing Center for Infectious Disease"/>
            <person name="Wu L."/>
            <person name="Ma J."/>
        </authorList>
    </citation>
    <scope>NUCLEOTIDE SEQUENCE [LARGE SCALE GENOMIC DNA]</scope>
    <source>
        <strain evidence="4">JCM 14718</strain>
    </source>
</reference>
<accession>A0ABN2IU65</accession>
<dbReference type="Pfam" id="PF07883">
    <property type="entry name" value="Cupin_2"/>
    <property type="match status" value="1"/>
</dbReference>